<dbReference type="PANTHER" id="PTHR47756">
    <property type="entry name" value="BLL6612 PROTEIN-RELATED"/>
    <property type="match status" value="1"/>
</dbReference>
<accession>A0ABQ4S065</accession>
<dbReference type="PANTHER" id="PTHR47756:SF2">
    <property type="entry name" value="BLL6612 PROTEIN"/>
    <property type="match status" value="1"/>
</dbReference>
<feature type="domain" description="DUF6596" evidence="1">
    <location>
        <begin position="178"/>
        <end position="270"/>
    </location>
</feature>
<keyword evidence="3" id="KW-1185">Reference proteome</keyword>
<dbReference type="Proteomes" id="UP001055125">
    <property type="component" value="Unassembled WGS sequence"/>
</dbReference>
<evidence type="ECO:0000313" key="3">
    <source>
        <dbReference type="Proteomes" id="UP001055125"/>
    </source>
</evidence>
<dbReference type="Pfam" id="PF20239">
    <property type="entry name" value="DUF6596"/>
    <property type="match status" value="1"/>
</dbReference>
<reference evidence="2" key="2">
    <citation type="submission" date="2021-08" db="EMBL/GenBank/DDBJ databases">
        <authorList>
            <person name="Tani A."/>
            <person name="Ola A."/>
            <person name="Ogura Y."/>
            <person name="Katsura K."/>
            <person name="Hayashi T."/>
        </authorList>
    </citation>
    <scope>NUCLEOTIDE SEQUENCE</scope>
    <source>
        <strain evidence="2">DSM 19015</strain>
    </source>
</reference>
<evidence type="ECO:0000259" key="1">
    <source>
        <dbReference type="Pfam" id="PF20239"/>
    </source>
</evidence>
<name>A0ABQ4S065_9HYPH</name>
<dbReference type="InterPro" id="IPR046531">
    <property type="entry name" value="DUF6596"/>
</dbReference>
<dbReference type="Gene3D" id="1.10.1740.10">
    <property type="match status" value="1"/>
</dbReference>
<sequence length="398" mass="42420">MADARQAAEGVARASYGRLVALLSARTRDIAAAEDALAEAFRAALETWSVRGVPERPEAWLLIAARRAFGHTLRHRAVRDAAAATLSLLEAETHGEASPVFPDERLKLLFVCAHPAIDGAARTPLMLQTVLGLDAGRIAAAFVTAPATMAQRLVRAKAKIRDAGIRFEEPDADALPARLASVLSAIYAAYGTGWDEGLGTGLTGEAIFLGRLLVALQPDAPEARGLLALMLHCEARAQARRGPDGAYVRLAEQDTRLWSPELIAEAEGHLIVAARRATFGRFQTEAAIQSVHAQRAVTGTTDLRALCTLYDLLAEHAPTIGVLVSRAAIHGEASGPEIGLALLDALDSDRVASYQSFWAVRAHLLRAAGRRAEAAPALDRAIGLSDDPAVRAYLARQR</sequence>
<dbReference type="InterPro" id="IPR013325">
    <property type="entry name" value="RNA_pol_sigma_r2"/>
</dbReference>
<organism evidence="2 3">
    <name type="scientific">Methylobacterium iners</name>
    <dbReference type="NCBI Taxonomy" id="418707"/>
    <lineage>
        <taxon>Bacteria</taxon>
        <taxon>Pseudomonadati</taxon>
        <taxon>Pseudomonadota</taxon>
        <taxon>Alphaproteobacteria</taxon>
        <taxon>Hyphomicrobiales</taxon>
        <taxon>Methylobacteriaceae</taxon>
        <taxon>Methylobacterium</taxon>
    </lineage>
</organism>
<reference evidence="2" key="1">
    <citation type="journal article" date="2021" name="Front. Microbiol.">
        <title>Comprehensive Comparative Genomics and Phenotyping of Methylobacterium Species.</title>
        <authorList>
            <person name="Alessa O."/>
            <person name="Ogura Y."/>
            <person name="Fujitani Y."/>
            <person name="Takami H."/>
            <person name="Hayashi T."/>
            <person name="Sahin N."/>
            <person name="Tani A."/>
        </authorList>
    </citation>
    <scope>NUCLEOTIDE SEQUENCE</scope>
    <source>
        <strain evidence="2">DSM 19015</strain>
    </source>
</reference>
<proteinExistence type="predicted"/>
<dbReference type="EMBL" id="BPQP01000033">
    <property type="protein sequence ID" value="GJD95202.1"/>
    <property type="molecule type" value="Genomic_DNA"/>
</dbReference>
<dbReference type="SUPFAM" id="SSF88946">
    <property type="entry name" value="Sigma2 domain of RNA polymerase sigma factors"/>
    <property type="match status" value="1"/>
</dbReference>
<evidence type="ECO:0000313" key="2">
    <source>
        <dbReference type="EMBL" id="GJD95202.1"/>
    </source>
</evidence>
<comment type="caution">
    <text evidence="2">The sequence shown here is derived from an EMBL/GenBank/DDBJ whole genome shotgun (WGS) entry which is preliminary data.</text>
</comment>
<protein>
    <recommendedName>
        <fullName evidence="1">DUF6596 domain-containing protein</fullName>
    </recommendedName>
</protein>
<gene>
    <name evidence="2" type="ORF">OCOJLMKI_2412</name>
</gene>